<organism evidence="1 2">
    <name type="scientific">Solanum commersonii</name>
    <name type="common">Commerson's wild potato</name>
    <name type="synonym">Commerson's nightshade</name>
    <dbReference type="NCBI Taxonomy" id="4109"/>
    <lineage>
        <taxon>Eukaryota</taxon>
        <taxon>Viridiplantae</taxon>
        <taxon>Streptophyta</taxon>
        <taxon>Embryophyta</taxon>
        <taxon>Tracheophyta</taxon>
        <taxon>Spermatophyta</taxon>
        <taxon>Magnoliopsida</taxon>
        <taxon>eudicotyledons</taxon>
        <taxon>Gunneridae</taxon>
        <taxon>Pentapetalae</taxon>
        <taxon>asterids</taxon>
        <taxon>lamiids</taxon>
        <taxon>Solanales</taxon>
        <taxon>Solanaceae</taxon>
        <taxon>Solanoideae</taxon>
        <taxon>Solaneae</taxon>
        <taxon>Solanum</taxon>
    </lineage>
</organism>
<proteinExistence type="predicted"/>
<comment type="caution">
    <text evidence="1">The sequence shown here is derived from an EMBL/GenBank/DDBJ whole genome shotgun (WGS) entry which is preliminary data.</text>
</comment>
<dbReference type="EMBL" id="JACXVP010000011">
    <property type="protein sequence ID" value="KAG5575991.1"/>
    <property type="molecule type" value="Genomic_DNA"/>
</dbReference>
<evidence type="ECO:0000313" key="1">
    <source>
        <dbReference type="EMBL" id="KAG5575991.1"/>
    </source>
</evidence>
<sequence length="114" mass="13111">CTNQNQKFYGGSIVWVYIITRSLYGDNNSTRVILVRVMGNVASAIDRAYEIVHIIFGRKLKCFVVDLAVVHDMVAYECPTGKTYSFTWLLRILNWLDNSIYGIIQIVVTRYIDP</sequence>
<accession>A0A9J5WL74</accession>
<gene>
    <name evidence="1" type="ORF">H5410_056125</name>
</gene>
<evidence type="ECO:0000313" key="2">
    <source>
        <dbReference type="Proteomes" id="UP000824120"/>
    </source>
</evidence>
<keyword evidence="2" id="KW-1185">Reference proteome</keyword>
<reference evidence="1 2" key="1">
    <citation type="submission" date="2020-09" db="EMBL/GenBank/DDBJ databases">
        <title>De no assembly of potato wild relative species, Solanum commersonii.</title>
        <authorList>
            <person name="Cho K."/>
        </authorList>
    </citation>
    <scope>NUCLEOTIDE SEQUENCE [LARGE SCALE GENOMIC DNA]</scope>
    <source>
        <strain evidence="1">LZ3.2</strain>
        <tissue evidence="1">Leaf</tissue>
    </source>
</reference>
<feature type="non-terminal residue" evidence="1">
    <location>
        <position position="114"/>
    </location>
</feature>
<name>A0A9J5WL74_SOLCO</name>
<dbReference type="AlphaFoldDB" id="A0A9J5WL74"/>
<dbReference type="OrthoDB" id="1319325at2759"/>
<protein>
    <submittedName>
        <fullName evidence="1">Uncharacterized protein</fullName>
    </submittedName>
</protein>
<dbReference type="Proteomes" id="UP000824120">
    <property type="component" value="Chromosome 11"/>
</dbReference>